<evidence type="ECO:0000313" key="1">
    <source>
        <dbReference type="EMBL" id="AQW30404.1"/>
    </source>
</evidence>
<organism evidence="1 2">
    <name type="scientific">blood disease bacterium A2-HR MARDI</name>
    <dbReference type="NCBI Taxonomy" id="1944648"/>
    <lineage>
        <taxon>Bacteria</taxon>
        <taxon>Pseudomonadati</taxon>
        <taxon>Pseudomonadota</taxon>
        <taxon>Betaproteobacteria</taxon>
        <taxon>Burkholderiales</taxon>
        <taxon>Burkholderiaceae</taxon>
        <taxon>Ralstonia</taxon>
        <taxon>Ralstonia solanacearum species complex</taxon>
    </lineage>
</organism>
<gene>
    <name evidence="1" type="ORF">B0B51_10820</name>
</gene>
<evidence type="ECO:0000313" key="2">
    <source>
        <dbReference type="Proteomes" id="UP000189628"/>
    </source>
</evidence>
<dbReference type="AlphaFoldDB" id="A0A1U9VI81"/>
<accession>A0A1U9VI81</accession>
<dbReference type="EMBL" id="CP019911">
    <property type="protein sequence ID" value="AQW30404.1"/>
    <property type="molecule type" value="Genomic_DNA"/>
</dbReference>
<dbReference type="Proteomes" id="UP000189628">
    <property type="component" value="Chromosome"/>
</dbReference>
<proteinExistence type="predicted"/>
<reference evidence="1 2" key="1">
    <citation type="submission" date="2017-02" db="EMBL/GenBank/DDBJ databases">
        <title>Blood Disease Bacterium A2-HR MARDI.</title>
        <authorList>
            <person name="Badrun R."/>
            <person name="Abu Bakar N."/>
            <person name="Laboh R."/>
        </authorList>
    </citation>
    <scope>NUCLEOTIDE SEQUENCE [LARGE SCALE GENOMIC DNA]</scope>
    <source>
        <strain evidence="1 2">A2-HR MARDI</strain>
    </source>
</reference>
<protein>
    <submittedName>
        <fullName evidence="1">Uncharacterized protein</fullName>
    </submittedName>
</protein>
<name>A0A1U9VI81_9RALS</name>
<sequence length="162" mass="17517">MARHASSGAGRNHQLKCETVSGDTGANPRYFLVVCLAISGCSQRNMTDSQFTLSSGVKLVKDTQCSTTPATTSLASRRATNSHQVSVTGYFACQSQLEPPFLTMDNEGKVTLVLVPRRHFLEFASTCECSRSMTIDISGRLTAGQTLYVLNDREVVGHVVVP</sequence>